<dbReference type="Gene3D" id="1.20.1640.10">
    <property type="entry name" value="Multidrug efflux transporter AcrB transmembrane domain"/>
    <property type="match status" value="2"/>
</dbReference>
<dbReference type="InterPro" id="IPR001036">
    <property type="entry name" value="Acrflvin-R"/>
</dbReference>
<comment type="subcellular location">
    <subcellularLocation>
        <location evidence="1 9">Cell inner membrane</location>
        <topology evidence="1 9">Multi-pass membrane protein</topology>
    </subcellularLocation>
</comment>
<dbReference type="KEGG" id="aeh:Mlg_1408"/>
<dbReference type="InterPro" id="IPR000731">
    <property type="entry name" value="SSD"/>
</dbReference>
<feature type="transmembrane region" description="Helical" evidence="9">
    <location>
        <begin position="438"/>
        <end position="459"/>
    </location>
</feature>
<evidence type="ECO:0000256" key="5">
    <source>
        <dbReference type="ARBA" id="ARBA00022519"/>
    </source>
</evidence>
<accession>Q0A8T0</accession>
<feature type="transmembrane region" description="Helical" evidence="9">
    <location>
        <begin position="896"/>
        <end position="918"/>
    </location>
</feature>
<dbReference type="NCBIfam" id="NF000282">
    <property type="entry name" value="RND_permease_1"/>
    <property type="match status" value="1"/>
</dbReference>
<keyword evidence="4" id="KW-1003">Cell membrane</keyword>
<dbReference type="GO" id="GO:0042910">
    <property type="term" value="F:xenobiotic transmembrane transporter activity"/>
    <property type="evidence" value="ECO:0007669"/>
    <property type="project" value="TreeGrafter"/>
</dbReference>
<keyword evidence="6 9" id="KW-0812">Transmembrane</keyword>
<keyword evidence="12" id="KW-1185">Reference proteome</keyword>
<keyword evidence="7 9" id="KW-1133">Transmembrane helix</keyword>
<dbReference type="GO" id="GO:0005886">
    <property type="term" value="C:plasma membrane"/>
    <property type="evidence" value="ECO:0007669"/>
    <property type="project" value="UniProtKB-SubCell"/>
</dbReference>
<feature type="transmembrane region" description="Helical" evidence="9">
    <location>
        <begin position="867"/>
        <end position="889"/>
    </location>
</feature>
<dbReference type="RefSeq" id="WP_011629152.1">
    <property type="nucleotide sequence ID" value="NC_008340.1"/>
</dbReference>
<dbReference type="Gene3D" id="3.30.2090.10">
    <property type="entry name" value="Multidrug efflux transporter AcrB TolC docking domain, DN and DC subdomains"/>
    <property type="match status" value="2"/>
</dbReference>
<dbReference type="Gene3D" id="3.30.70.1430">
    <property type="entry name" value="Multidrug efflux transporter AcrB pore domain"/>
    <property type="match status" value="2"/>
</dbReference>
<organism evidence="11 12">
    <name type="scientific">Alkalilimnicola ehrlichii (strain ATCC BAA-1101 / DSM 17681 / MLHE-1)</name>
    <dbReference type="NCBI Taxonomy" id="187272"/>
    <lineage>
        <taxon>Bacteria</taxon>
        <taxon>Pseudomonadati</taxon>
        <taxon>Pseudomonadota</taxon>
        <taxon>Gammaproteobacteria</taxon>
        <taxon>Chromatiales</taxon>
        <taxon>Ectothiorhodospiraceae</taxon>
        <taxon>Alkalilimnicola</taxon>
    </lineage>
</organism>
<dbReference type="AlphaFoldDB" id="Q0A8T0"/>
<dbReference type="EMBL" id="CP000453">
    <property type="protein sequence ID" value="ABI56757.1"/>
    <property type="molecule type" value="Genomic_DNA"/>
</dbReference>
<dbReference type="eggNOG" id="COG0841">
    <property type="taxonomic scope" value="Bacteria"/>
</dbReference>
<dbReference type="Gene3D" id="3.30.70.1440">
    <property type="entry name" value="Multidrug efflux transporter AcrB pore domain"/>
    <property type="match status" value="1"/>
</dbReference>
<dbReference type="SUPFAM" id="SSF82714">
    <property type="entry name" value="Multidrug efflux transporter AcrB TolC docking domain, DN and DC subdomains"/>
    <property type="match status" value="2"/>
</dbReference>
<proteinExistence type="inferred from homology"/>
<dbReference type="SUPFAM" id="SSF82866">
    <property type="entry name" value="Multidrug efflux transporter AcrB transmembrane domain"/>
    <property type="match status" value="2"/>
</dbReference>
<evidence type="ECO:0000313" key="12">
    <source>
        <dbReference type="Proteomes" id="UP000001962"/>
    </source>
</evidence>
<dbReference type="HOGENOM" id="CLU_002755_1_2_6"/>
<evidence type="ECO:0000256" key="9">
    <source>
        <dbReference type="RuleBase" id="RU364070"/>
    </source>
</evidence>
<dbReference type="PRINTS" id="PR00702">
    <property type="entry name" value="ACRIFLAVINRP"/>
</dbReference>
<dbReference type="GO" id="GO:0015562">
    <property type="term" value="F:efflux transmembrane transporter activity"/>
    <property type="evidence" value="ECO:0007669"/>
    <property type="project" value="InterPro"/>
</dbReference>
<feature type="transmembrane region" description="Helical" evidence="9">
    <location>
        <begin position="1001"/>
        <end position="1024"/>
    </location>
</feature>
<evidence type="ECO:0000259" key="10">
    <source>
        <dbReference type="PROSITE" id="PS50156"/>
    </source>
</evidence>
<dbReference type="Gene3D" id="3.30.70.1320">
    <property type="entry name" value="Multidrug efflux transporter AcrB pore domain like"/>
    <property type="match status" value="1"/>
</dbReference>
<dbReference type="FunFam" id="3.30.70.1430:FF:000001">
    <property type="entry name" value="Efflux pump membrane transporter"/>
    <property type="match status" value="1"/>
</dbReference>
<feature type="transmembrane region" description="Helical" evidence="9">
    <location>
        <begin position="471"/>
        <end position="498"/>
    </location>
</feature>
<keyword evidence="5 9" id="KW-0997">Cell inner membrane</keyword>
<name>Q0A8T0_ALKEH</name>
<dbReference type="InterPro" id="IPR027463">
    <property type="entry name" value="AcrB_DN_DC_subdom"/>
</dbReference>
<keyword evidence="3 9" id="KW-0813">Transport</keyword>
<comment type="caution">
    <text evidence="9">Lacks conserved residue(s) required for the propagation of feature annotation.</text>
</comment>
<evidence type="ECO:0000313" key="11">
    <source>
        <dbReference type="EMBL" id="ABI56757.1"/>
    </source>
</evidence>
<reference evidence="12" key="1">
    <citation type="submission" date="2006-08" db="EMBL/GenBank/DDBJ databases">
        <title>Complete sequence of Alkalilimnicola ehrilichei MLHE-1.</title>
        <authorList>
            <person name="Copeland A."/>
            <person name="Lucas S."/>
            <person name="Lapidus A."/>
            <person name="Barry K."/>
            <person name="Detter J.C."/>
            <person name="Glavina del Rio T."/>
            <person name="Hammon N."/>
            <person name="Israni S."/>
            <person name="Dalin E."/>
            <person name="Tice H."/>
            <person name="Pitluck S."/>
            <person name="Sims D."/>
            <person name="Brettin T."/>
            <person name="Bruce D."/>
            <person name="Han C."/>
            <person name="Tapia R."/>
            <person name="Gilna P."/>
            <person name="Schmutz J."/>
            <person name="Larimer F."/>
            <person name="Land M."/>
            <person name="Hauser L."/>
            <person name="Kyrpides N."/>
            <person name="Mikhailova N."/>
            <person name="Oremland R.S."/>
            <person name="Hoeft S.E."/>
            <person name="Switzer-Blum J."/>
            <person name="Kulp T."/>
            <person name="King G."/>
            <person name="Tabita R."/>
            <person name="Witte B."/>
            <person name="Santini J.M."/>
            <person name="Basu P."/>
            <person name="Hollibaugh J.T."/>
            <person name="Xie G."/>
            <person name="Stolz J.F."/>
            <person name="Richardson P."/>
        </authorList>
    </citation>
    <scope>NUCLEOTIDE SEQUENCE [LARGE SCALE GENOMIC DNA]</scope>
    <source>
        <strain evidence="12">ATCC BAA-1101 / DSM 17681 / MLHE-1</strain>
    </source>
</reference>
<dbReference type="FunFam" id="1.20.1640.10:FF:000001">
    <property type="entry name" value="Efflux pump membrane transporter"/>
    <property type="match status" value="1"/>
</dbReference>
<dbReference type="InterPro" id="IPR004764">
    <property type="entry name" value="MdtF-like"/>
</dbReference>
<dbReference type="PANTHER" id="PTHR32063">
    <property type="match status" value="1"/>
</dbReference>
<dbReference type="PANTHER" id="PTHR32063:SF13">
    <property type="entry name" value="MULTIDRUG EFFLUX PUMP SUBUNIT ACRB-RELATED"/>
    <property type="match status" value="1"/>
</dbReference>
<evidence type="ECO:0000256" key="7">
    <source>
        <dbReference type="ARBA" id="ARBA00022989"/>
    </source>
</evidence>
<evidence type="ECO:0000256" key="3">
    <source>
        <dbReference type="ARBA" id="ARBA00022448"/>
    </source>
</evidence>
<evidence type="ECO:0000256" key="4">
    <source>
        <dbReference type="ARBA" id="ARBA00022475"/>
    </source>
</evidence>
<feature type="transmembrane region" description="Helical" evidence="9">
    <location>
        <begin position="924"/>
        <end position="949"/>
    </location>
</feature>
<dbReference type="Proteomes" id="UP000001962">
    <property type="component" value="Chromosome"/>
</dbReference>
<dbReference type="SUPFAM" id="SSF82693">
    <property type="entry name" value="Multidrug efflux transporter AcrB pore domain, PN1, PN2, PC1 and PC2 subdomains"/>
    <property type="match status" value="3"/>
</dbReference>
<feature type="transmembrane region" description="Helical" evidence="9">
    <location>
        <begin position="367"/>
        <end position="387"/>
    </location>
</feature>
<evidence type="ECO:0000256" key="6">
    <source>
        <dbReference type="ARBA" id="ARBA00022692"/>
    </source>
</evidence>
<evidence type="ECO:0000256" key="2">
    <source>
        <dbReference type="ARBA" id="ARBA00010942"/>
    </source>
</evidence>
<dbReference type="NCBIfam" id="TIGR00915">
    <property type="entry name" value="2A0602"/>
    <property type="match status" value="1"/>
</dbReference>
<feature type="transmembrane region" description="Helical" evidence="9">
    <location>
        <begin position="519"/>
        <end position="552"/>
    </location>
</feature>
<feature type="domain" description="SSD" evidence="10">
    <location>
        <begin position="401"/>
        <end position="496"/>
    </location>
</feature>
<protein>
    <recommendedName>
        <fullName evidence="9">Efflux pump membrane transporter</fullName>
    </recommendedName>
</protein>
<evidence type="ECO:0000256" key="8">
    <source>
        <dbReference type="ARBA" id="ARBA00023136"/>
    </source>
</evidence>
<sequence>MLRFFIDRPIFASVISIIILVAGLASLRALPIEQYPDVVPPEIVVQAAYPGASSEVLAEAVAAPLEQEINGVDDMIYMESTSTDAGTVQISVSFEMGTDPDQAEINVNNRVQAALPRLPQAVRDQGVRVEARSTNILLVATLSSPDGRHGTLELSNYALLNIIDELERLPGVGEASLFGQQDYAMRIWLRPDKLAQYDLTPAEVAAAIREQNAQFAAGQMGAEPAPDGQAFTLTVTTRGQLEGAEEFEAIILRSDESGATLRLGDVARAELGAQSYAFSATYNGEPTVPIGVYQAPGANALETAEQVRAALADSAERFPEGVEYTIPYDTTEFVEVSIREVYTTLLIAVGLVVLVTFVFLQHLRATLIPITAIPVSLIGTFAGMQAMGFSVNLLTLFGLVLAIGIVVDNAIIVMENVERLMREKGLKAREASVETMKQVSGAVVSSTLVLVAVFAPVAFLGGLTGELYRQFAVTIAFSVVISGVVALTLTPAMCALLLDKQPKTPWLPFRLFNAGFEHLTRAFVAAVGFLVRNRTVGVGLFALAVGGAVFLVERMPDGLVPQEDQGFALVVAQLPPTSALNRTEAVRDALAAQLTQLEEIQEFTAFAGFDIIAGSLRTNAAVGFVNFTDWADRPRPDQHAAAMSERISGMGFGLQEANVFAFIPPPIQGLSLTGGVEGFLQVREDMSARQVEALANRVVQRANERPELVNARSTLDTGIPRYRAELDREKAKAAGVRIDEVFNTMRATFGALYVNDFTFAGRLWQVNLQSEQDFRSHPEDLRHVFVRSESGDLVPLSALVRLTRESGADIINRFNIYQAAKLMADPAPGYTSGDAKAALEAVVAEVRDEEGADALLGWIGEAYQLEVAAGAGAAAFAMGLLMVFLILAAQYERWTLPLAVATAVPFAVLGAALFALLRGFPNDIYFQVGLLVLIGLAAKNAILIVEFAAQNRATGMTSTEAAMAAARQRFRAIMMTALTFIIGTLPLVFATGAGAASRQEIGTVVVGGMLAASTLALLFVPLFYKLLEDVATWRNERRARREQEKAAQADDKEAGNHA</sequence>
<evidence type="ECO:0000256" key="1">
    <source>
        <dbReference type="ARBA" id="ARBA00004429"/>
    </source>
</evidence>
<dbReference type="Pfam" id="PF00873">
    <property type="entry name" value="ACR_tran"/>
    <property type="match status" value="1"/>
</dbReference>
<feature type="transmembrane region" description="Helical" evidence="9">
    <location>
        <begin position="970"/>
        <end position="989"/>
    </location>
</feature>
<keyword evidence="8 9" id="KW-0472">Membrane</keyword>
<dbReference type="OrthoDB" id="9758297at2"/>
<gene>
    <name evidence="11" type="ordered locus">Mlg_1408</name>
</gene>
<feature type="transmembrane region" description="Helical" evidence="9">
    <location>
        <begin position="341"/>
        <end position="360"/>
    </location>
</feature>
<dbReference type="GO" id="GO:0009636">
    <property type="term" value="P:response to toxic substance"/>
    <property type="evidence" value="ECO:0007669"/>
    <property type="project" value="UniProtKB-ARBA"/>
</dbReference>
<dbReference type="PROSITE" id="PS50156">
    <property type="entry name" value="SSD"/>
    <property type="match status" value="1"/>
</dbReference>
<comment type="similarity">
    <text evidence="2 9">Belongs to the resistance-nodulation-cell division (RND) (TC 2.A.6) family.</text>
</comment>
<feature type="transmembrane region" description="Helical" evidence="9">
    <location>
        <begin position="393"/>
        <end position="417"/>
    </location>
</feature>